<keyword evidence="1" id="KW-0378">Hydrolase</keyword>
<dbReference type="GO" id="GO:0016787">
    <property type="term" value="F:hydrolase activity"/>
    <property type="evidence" value="ECO:0007669"/>
    <property type="project" value="UniProtKB-KW"/>
</dbReference>
<protein>
    <submittedName>
        <fullName evidence="1">Glycosyl hydrolase</fullName>
    </submittedName>
</protein>
<dbReference type="SUPFAM" id="SSF50939">
    <property type="entry name" value="Sialidases"/>
    <property type="match status" value="1"/>
</dbReference>
<dbReference type="RefSeq" id="WP_256308775.1">
    <property type="nucleotide sequence ID" value="NZ_JANHAW010000003.1"/>
</dbReference>
<dbReference type="EMBL" id="JBHUDP010000003">
    <property type="protein sequence ID" value="MFD1686148.1"/>
    <property type="molecule type" value="Genomic_DNA"/>
</dbReference>
<keyword evidence="2" id="KW-1185">Reference proteome</keyword>
<organism evidence="1 2">
    <name type="scientific">Halobellus litoreus</name>
    <dbReference type="NCBI Taxonomy" id="755310"/>
    <lineage>
        <taxon>Archaea</taxon>
        <taxon>Methanobacteriati</taxon>
        <taxon>Methanobacteriota</taxon>
        <taxon>Stenosarchaea group</taxon>
        <taxon>Halobacteria</taxon>
        <taxon>Halobacteriales</taxon>
        <taxon>Haloferacaceae</taxon>
        <taxon>Halobellus</taxon>
    </lineage>
</organism>
<comment type="caution">
    <text evidence="1">The sequence shown here is derived from an EMBL/GenBank/DDBJ whole genome shotgun (WGS) entry which is preliminary data.</text>
</comment>
<sequence>MPGLKLGGVEHGTVYATRGLTAGTWSRGRGFERIGSIPGSNVAARLFDIPPISGLLDRVTGSVTTTNLWPIGGDRLLATVGAELFQSSDRGQSWRLVRRLPESSGPMGVLPTAVCRHEDRLYLAEYPLGGEAARVVVSDDGRRWSTYVSRSDVRHFHGVFHDPYSGSLWGTTGDTNEESAIGRFVDGEFHPVGGGSQTWRAVDLAFTPESVLWGMDCSYAPRIEILRLSRDDIPPEPSDTDSPVPDVVGAVDSPVFYAVTIQSGGTAWVVFSTAATTGTDSTGPGTDGTGSGPVQVVAASRRSGYERWHQLLSLERSPALGTTVPGIPTANAYAFLGTTPEGAVLINPFNTDHNHGQILVSHPATFTEAPRLSTEPRTVG</sequence>
<dbReference type="AlphaFoldDB" id="A0ABD6DV36"/>
<name>A0ABD6DV36_9EURY</name>
<reference evidence="1 2" key="1">
    <citation type="journal article" date="2019" name="Int. J. Syst. Evol. Microbiol.">
        <title>The Global Catalogue of Microorganisms (GCM) 10K type strain sequencing project: providing services to taxonomists for standard genome sequencing and annotation.</title>
        <authorList>
            <consortium name="The Broad Institute Genomics Platform"/>
            <consortium name="The Broad Institute Genome Sequencing Center for Infectious Disease"/>
            <person name="Wu L."/>
            <person name="Ma J."/>
        </authorList>
    </citation>
    <scope>NUCLEOTIDE SEQUENCE [LARGE SCALE GENOMIC DNA]</scope>
    <source>
        <strain evidence="1 2">CGMCC 1.10387</strain>
    </source>
</reference>
<gene>
    <name evidence="1" type="ORF">ACFSAS_11045</name>
</gene>
<evidence type="ECO:0000313" key="2">
    <source>
        <dbReference type="Proteomes" id="UP001597092"/>
    </source>
</evidence>
<proteinExistence type="predicted"/>
<evidence type="ECO:0000313" key="1">
    <source>
        <dbReference type="EMBL" id="MFD1686148.1"/>
    </source>
</evidence>
<dbReference type="Proteomes" id="UP001597092">
    <property type="component" value="Unassembled WGS sequence"/>
</dbReference>
<dbReference type="InterPro" id="IPR036278">
    <property type="entry name" value="Sialidase_sf"/>
</dbReference>
<accession>A0ABD6DV36</accession>